<dbReference type="SUPFAM" id="SSF52540">
    <property type="entry name" value="P-loop containing nucleoside triphosphate hydrolases"/>
    <property type="match status" value="1"/>
</dbReference>
<dbReference type="KEGG" id="mtr:25481052"/>
<evidence type="ECO:0000259" key="9">
    <source>
        <dbReference type="Pfam" id="PF25019"/>
    </source>
</evidence>
<dbReference type="PRINTS" id="PR00364">
    <property type="entry name" value="DISEASERSIST"/>
</dbReference>
<dbReference type="InterPro" id="IPR032675">
    <property type="entry name" value="LRR_dom_sf"/>
</dbReference>
<dbReference type="PANTHER" id="PTHR36766:SF40">
    <property type="entry name" value="DISEASE RESISTANCE PROTEIN RGA3"/>
    <property type="match status" value="1"/>
</dbReference>
<dbReference type="Gene3D" id="3.40.50.300">
    <property type="entry name" value="P-loop containing nucleotide triphosphate hydrolases"/>
    <property type="match status" value="1"/>
</dbReference>
<dbReference type="InterPro" id="IPR036388">
    <property type="entry name" value="WH-like_DNA-bd_sf"/>
</dbReference>
<dbReference type="OrthoDB" id="1408525at2759"/>
<dbReference type="Gene3D" id="1.10.10.10">
    <property type="entry name" value="Winged helix-like DNA-binding domain superfamily/Winged helix DNA-binding domain"/>
    <property type="match status" value="1"/>
</dbReference>
<dbReference type="GO" id="GO:0005524">
    <property type="term" value="F:ATP binding"/>
    <property type="evidence" value="ECO:0007669"/>
    <property type="project" value="UniProtKB-KW"/>
</dbReference>
<name>A0A072TQW6_MEDTR</name>
<dbReference type="Proteomes" id="UP000002051">
    <property type="component" value="Unassembled WGS sequence"/>
</dbReference>
<evidence type="ECO:0000256" key="2">
    <source>
        <dbReference type="ARBA" id="ARBA00022737"/>
    </source>
</evidence>
<dbReference type="Gene3D" id="1.20.5.4130">
    <property type="match status" value="1"/>
</dbReference>
<dbReference type="Gene3D" id="3.80.10.10">
    <property type="entry name" value="Ribonuclease Inhibitor"/>
    <property type="match status" value="3"/>
</dbReference>
<dbReference type="FunFam" id="3.40.50.300:FF:001091">
    <property type="entry name" value="Probable disease resistance protein At1g61300"/>
    <property type="match status" value="1"/>
</dbReference>
<sequence length="1256" mass="143873">MAELVAGAFLQSSFQVIIEKLASVGIRDYFSSNNVDELVKELNIALDSINQVLDEAEIKQYQNKYVKKWLDELKHVVYEADQLLDEISTDAMINKQKAESEPLTTNLLGLVSALTTNPFECRLNEQLDKLELLAKQKKDLRLGEGPSASNEGLVSWKPSKRLSSTALVDESSIYGRDVDKEKIIKFLLEGNDSGNQVPIISIVGLGGMGKTTLAKLVYKDNKIKKHFELKAWVYVSESFDVFGLTKAILKSFNPSADGEDLNQLQHQLQHMLMGKKYLLVLDDIWNGSVEYWEQLLLPFNHGSSGSKIIVTTREKEVACHVLKSTKLFDLQQLEKSNCWRLFVTHAFQGKSVCEYPNLETIGKKIVDKCGGLPLAIKSLAQLLRRKFSEHEWIKILETDMWRLSDGDHTINSVLRLSYHNLPSDLRRCFSYCSIFPKGYRFEKEVLIKLWMGEGLLKCCGSDKSEEEFGNEIFGDLESISFFQQSFDPYEHYVMHDLVNDLTKSVSGEFCLQIEGARVEGINERTRHIQFSFPSHCDDDFLLKNPNGVDNLLEPICELKGLRSLMILQGMRASMDITNNVQHGLFSRLKCLRMLTFRGCYLSELVDEISNLKLLRYLDLSYTKIRSLPDTICMLYNLQTLLLKGCRQLTELPSNFSKLINLRHLELPCIKKMPKNMGKLNNLQTMSYFIVEAHNESDLKDLAKLNHLHGTIHIKGLGNVSDPADAATSNLKDKKYLEEFQMEFNGGREEMDERSVLVLEALQPNSNLKKLNITCYKGSSFPNWLRGSHLPNLVSLQLKGCGLCSCLPALGQLPSLKKLSIYDCEGIKIIDEEFYGNNSTIVPFKSLEYLRFVDMVNWEEWICVRFPLLKELYIENCPKLKSTLPQHLPSLQKLIIYGCKELEEWLCLEGFLSLKELSIWYCSKFKRVLPQHLPSLLNLRINYCNELEEWLCLGEFPLLNEFSISNCPELKRALPQHLPSLQKLFINDCNKLEASIPKCDNMIELDIQSCDRILVNELPTSLKSLLLWQNRYTEFSVDQNLINFPFLESLQLDFTGFVECPSLDLRCYNSLWRLSIQGWHSSSLPLELHLFTNLNYLYLYDCPELESFPMGGLPSNLGSLQIYNCPKLIGSREEWGLFQLNSLKSFFVTDEFENVESFPEENLLPPTLETLVLNKCSKLRKMNNKGFLHLKSLNWLSILDCPSLESLPEKEALPNSLSELNIRNCGIIKEKYEKEGGELWHTISHIPNVCIDNIKQE</sequence>
<dbReference type="HOGENOM" id="CLU_000837_8_8_1"/>
<evidence type="ECO:0000259" key="7">
    <source>
        <dbReference type="Pfam" id="PF18052"/>
    </source>
</evidence>
<keyword evidence="1" id="KW-0433">Leucine-rich repeat</keyword>
<keyword evidence="3" id="KW-0547">Nucleotide-binding</keyword>
<dbReference type="Gene3D" id="1.10.8.430">
    <property type="entry name" value="Helical domain of apoptotic protease-activating factors"/>
    <property type="match status" value="1"/>
</dbReference>
<evidence type="ECO:0000259" key="8">
    <source>
        <dbReference type="Pfam" id="PF23559"/>
    </source>
</evidence>
<dbReference type="Pfam" id="PF23559">
    <property type="entry name" value="WHD_DRP"/>
    <property type="match status" value="1"/>
</dbReference>
<reference evidence="10 12" key="2">
    <citation type="journal article" date="2014" name="BMC Genomics">
        <title>An improved genome release (version Mt4.0) for the model legume Medicago truncatula.</title>
        <authorList>
            <person name="Tang H."/>
            <person name="Krishnakumar V."/>
            <person name="Bidwell S."/>
            <person name="Rosen B."/>
            <person name="Chan A."/>
            <person name="Zhou S."/>
            <person name="Gentzbittel L."/>
            <person name="Childs K.L."/>
            <person name="Yandell M."/>
            <person name="Gundlach H."/>
            <person name="Mayer K.F."/>
            <person name="Schwartz D.C."/>
            <person name="Town C.D."/>
        </authorList>
    </citation>
    <scope>GENOME REANNOTATION</scope>
    <source>
        <strain evidence="10">A17</strain>
        <strain evidence="11 12">cv. Jemalong A17</strain>
    </source>
</reference>
<protein>
    <submittedName>
        <fullName evidence="10">LRR and NB-ARC domain disease resistance protein</fullName>
    </submittedName>
</protein>
<evidence type="ECO:0000256" key="1">
    <source>
        <dbReference type="ARBA" id="ARBA00022614"/>
    </source>
</evidence>
<dbReference type="InterPro" id="IPR042197">
    <property type="entry name" value="Apaf_helical"/>
</dbReference>
<dbReference type="InterPro" id="IPR058922">
    <property type="entry name" value="WHD_DRP"/>
</dbReference>
<feature type="domain" description="NB-ARC" evidence="6">
    <location>
        <begin position="179"/>
        <end position="350"/>
    </location>
</feature>
<dbReference type="EnsemblPlants" id="KEH15940">
    <property type="protein sequence ID" value="KEH15940"/>
    <property type="gene ID" value="MTR_0425s0020"/>
</dbReference>
<dbReference type="InterPro" id="IPR027417">
    <property type="entry name" value="P-loop_NTPase"/>
</dbReference>
<feature type="domain" description="Disease resistance protein winged helix" evidence="8">
    <location>
        <begin position="434"/>
        <end position="501"/>
    </location>
</feature>
<keyword evidence="5" id="KW-0067">ATP-binding</keyword>
<dbReference type="SUPFAM" id="SSF52058">
    <property type="entry name" value="L domain-like"/>
    <property type="match status" value="2"/>
</dbReference>
<keyword evidence="4" id="KW-0611">Plant defense</keyword>
<organism evidence="10 12">
    <name type="scientific">Medicago truncatula</name>
    <name type="common">Barrel medic</name>
    <name type="synonym">Medicago tribuloides</name>
    <dbReference type="NCBI Taxonomy" id="3880"/>
    <lineage>
        <taxon>Eukaryota</taxon>
        <taxon>Viridiplantae</taxon>
        <taxon>Streptophyta</taxon>
        <taxon>Embryophyta</taxon>
        <taxon>Tracheophyta</taxon>
        <taxon>Spermatophyta</taxon>
        <taxon>Magnoliopsida</taxon>
        <taxon>eudicotyledons</taxon>
        <taxon>Gunneridae</taxon>
        <taxon>Pentapetalae</taxon>
        <taxon>rosids</taxon>
        <taxon>fabids</taxon>
        <taxon>Fabales</taxon>
        <taxon>Fabaceae</taxon>
        <taxon>Papilionoideae</taxon>
        <taxon>50 kb inversion clade</taxon>
        <taxon>NPAAA clade</taxon>
        <taxon>Hologalegina</taxon>
        <taxon>IRL clade</taxon>
        <taxon>Trifolieae</taxon>
        <taxon>Medicago</taxon>
    </lineage>
</organism>
<dbReference type="Pfam" id="PF25019">
    <property type="entry name" value="LRR_R13L1-DRL21"/>
    <property type="match status" value="1"/>
</dbReference>
<dbReference type="GO" id="GO:0006952">
    <property type="term" value="P:defense response"/>
    <property type="evidence" value="ECO:0007669"/>
    <property type="project" value="UniProtKB-KW"/>
</dbReference>
<accession>A0A072TQW6</accession>
<keyword evidence="12" id="KW-1185">Reference proteome</keyword>
<evidence type="ECO:0000256" key="4">
    <source>
        <dbReference type="ARBA" id="ARBA00022821"/>
    </source>
</evidence>
<evidence type="ECO:0000313" key="10">
    <source>
        <dbReference type="EMBL" id="KEH15940.1"/>
    </source>
</evidence>
<dbReference type="GO" id="GO:0051707">
    <property type="term" value="P:response to other organism"/>
    <property type="evidence" value="ECO:0007669"/>
    <property type="project" value="UniProtKB-ARBA"/>
</dbReference>
<dbReference type="EMBL" id="KL403150">
    <property type="protein sequence ID" value="KEH15940.1"/>
    <property type="molecule type" value="Genomic_DNA"/>
</dbReference>
<dbReference type="InterPro" id="IPR056789">
    <property type="entry name" value="LRR_R13L1-DRL21"/>
</dbReference>
<dbReference type="Pfam" id="PF00931">
    <property type="entry name" value="NB-ARC"/>
    <property type="match status" value="1"/>
</dbReference>
<dbReference type="InterPro" id="IPR002182">
    <property type="entry name" value="NB-ARC"/>
</dbReference>
<evidence type="ECO:0000313" key="12">
    <source>
        <dbReference type="Proteomes" id="UP000002051"/>
    </source>
</evidence>
<evidence type="ECO:0000313" key="11">
    <source>
        <dbReference type="EnsemblPlants" id="KEH15940"/>
    </source>
</evidence>
<gene>
    <name evidence="11" type="primary">25481052</name>
    <name evidence="10" type="ORF">MTR_0425s0020</name>
</gene>
<reference evidence="11" key="3">
    <citation type="submission" date="2015-06" db="UniProtKB">
        <authorList>
            <consortium name="EnsemblPlants"/>
        </authorList>
    </citation>
    <scope>IDENTIFICATION</scope>
    <source>
        <strain evidence="11">cv. Jemalong A17</strain>
    </source>
</reference>
<evidence type="ECO:0000256" key="5">
    <source>
        <dbReference type="ARBA" id="ARBA00022840"/>
    </source>
</evidence>
<feature type="domain" description="R13L1/DRL21-like LRR repeat region" evidence="9">
    <location>
        <begin position="698"/>
        <end position="823"/>
    </location>
</feature>
<evidence type="ECO:0000259" key="6">
    <source>
        <dbReference type="Pfam" id="PF00931"/>
    </source>
</evidence>
<keyword evidence="2" id="KW-0677">Repeat</keyword>
<proteinExistence type="predicted"/>
<dbReference type="InterPro" id="IPR041118">
    <property type="entry name" value="Rx_N"/>
</dbReference>
<feature type="domain" description="Disease resistance N-terminal" evidence="7">
    <location>
        <begin position="16"/>
        <end position="98"/>
    </location>
</feature>
<reference evidence="10 12" key="1">
    <citation type="journal article" date="2011" name="Nature">
        <title>The Medicago genome provides insight into the evolution of rhizobial symbioses.</title>
        <authorList>
            <person name="Young N.D."/>
            <person name="Debelle F."/>
            <person name="Oldroyd G.E."/>
            <person name="Geurts R."/>
            <person name="Cannon S.B."/>
            <person name="Udvardi M.K."/>
            <person name="Benedito V.A."/>
            <person name="Mayer K.F."/>
            <person name="Gouzy J."/>
            <person name="Schoof H."/>
            <person name="Van de Peer Y."/>
            <person name="Proost S."/>
            <person name="Cook D.R."/>
            <person name="Meyers B.C."/>
            <person name="Spannagl M."/>
            <person name="Cheung F."/>
            <person name="De Mita S."/>
            <person name="Krishnakumar V."/>
            <person name="Gundlach H."/>
            <person name="Zhou S."/>
            <person name="Mudge J."/>
            <person name="Bharti A.K."/>
            <person name="Murray J.D."/>
            <person name="Naoumkina M.A."/>
            <person name="Rosen B."/>
            <person name="Silverstein K.A."/>
            <person name="Tang H."/>
            <person name="Rombauts S."/>
            <person name="Zhao P.X."/>
            <person name="Zhou P."/>
            <person name="Barbe V."/>
            <person name="Bardou P."/>
            <person name="Bechner M."/>
            <person name="Bellec A."/>
            <person name="Berger A."/>
            <person name="Berges H."/>
            <person name="Bidwell S."/>
            <person name="Bisseling T."/>
            <person name="Choisne N."/>
            <person name="Couloux A."/>
            <person name="Denny R."/>
            <person name="Deshpande S."/>
            <person name="Dai X."/>
            <person name="Doyle J.J."/>
            <person name="Dudez A.M."/>
            <person name="Farmer A.D."/>
            <person name="Fouteau S."/>
            <person name="Franken C."/>
            <person name="Gibelin C."/>
            <person name="Gish J."/>
            <person name="Goldstein S."/>
            <person name="Gonzalez A.J."/>
            <person name="Green P.J."/>
            <person name="Hallab A."/>
            <person name="Hartog M."/>
            <person name="Hua A."/>
            <person name="Humphray S.J."/>
            <person name="Jeong D.H."/>
            <person name="Jing Y."/>
            <person name="Jocker A."/>
            <person name="Kenton S.M."/>
            <person name="Kim D.J."/>
            <person name="Klee K."/>
            <person name="Lai H."/>
            <person name="Lang C."/>
            <person name="Lin S."/>
            <person name="Macmil S.L."/>
            <person name="Magdelenat G."/>
            <person name="Matthews L."/>
            <person name="McCorrison J."/>
            <person name="Monaghan E.L."/>
            <person name="Mun J.H."/>
            <person name="Najar F.Z."/>
            <person name="Nicholson C."/>
            <person name="Noirot C."/>
            <person name="O'Bleness M."/>
            <person name="Paule C.R."/>
            <person name="Poulain J."/>
            <person name="Prion F."/>
            <person name="Qin B."/>
            <person name="Qu C."/>
            <person name="Retzel E.F."/>
            <person name="Riddle C."/>
            <person name="Sallet E."/>
            <person name="Samain S."/>
            <person name="Samson N."/>
            <person name="Sanders I."/>
            <person name="Saurat O."/>
            <person name="Scarpelli C."/>
            <person name="Schiex T."/>
            <person name="Segurens B."/>
            <person name="Severin A.J."/>
            <person name="Sherrier D.J."/>
            <person name="Shi R."/>
            <person name="Sims S."/>
            <person name="Singer S.R."/>
            <person name="Sinharoy S."/>
            <person name="Sterck L."/>
            <person name="Viollet A."/>
            <person name="Wang B.B."/>
            <person name="Wang K."/>
            <person name="Wang M."/>
            <person name="Wang X."/>
            <person name="Warfsmann J."/>
            <person name="Weissenbach J."/>
            <person name="White D.D."/>
            <person name="White J.D."/>
            <person name="Wiley G.B."/>
            <person name="Wincker P."/>
            <person name="Xing Y."/>
            <person name="Yang L."/>
            <person name="Yao Z."/>
            <person name="Ying F."/>
            <person name="Zhai J."/>
            <person name="Zhou L."/>
            <person name="Zuber A."/>
            <person name="Denarie J."/>
            <person name="Dixon R.A."/>
            <person name="May G.D."/>
            <person name="Schwartz D.C."/>
            <person name="Rogers J."/>
            <person name="Quetier F."/>
            <person name="Town C.D."/>
            <person name="Roe B.A."/>
        </authorList>
    </citation>
    <scope>NUCLEOTIDE SEQUENCE [LARGE SCALE GENOMIC DNA]</scope>
    <source>
        <strain evidence="10">A17</strain>
        <strain evidence="11 12">cv. Jemalong A17</strain>
    </source>
</reference>
<dbReference type="Pfam" id="PF18052">
    <property type="entry name" value="Rx_N"/>
    <property type="match status" value="1"/>
</dbReference>
<dbReference type="AlphaFoldDB" id="A0A072TQW6"/>
<evidence type="ECO:0000256" key="3">
    <source>
        <dbReference type="ARBA" id="ARBA00022741"/>
    </source>
</evidence>
<dbReference type="GO" id="GO:0043531">
    <property type="term" value="F:ADP binding"/>
    <property type="evidence" value="ECO:0007669"/>
    <property type="project" value="InterPro"/>
</dbReference>
<dbReference type="PANTHER" id="PTHR36766">
    <property type="entry name" value="PLANT BROAD-SPECTRUM MILDEW RESISTANCE PROTEIN RPW8"/>
    <property type="match status" value="1"/>
</dbReference>